<dbReference type="InterPro" id="IPR010679">
    <property type="entry name" value="DUF1254"/>
</dbReference>
<protein>
    <recommendedName>
        <fullName evidence="6">Lipoprotein</fullName>
    </recommendedName>
</protein>
<evidence type="ECO:0000256" key="1">
    <source>
        <dbReference type="SAM" id="SignalP"/>
    </source>
</evidence>
<organism evidence="4 5">
    <name type="scientific">Paraburkholderia piptadeniae</name>
    <dbReference type="NCBI Taxonomy" id="1701573"/>
    <lineage>
        <taxon>Bacteria</taxon>
        <taxon>Pseudomonadati</taxon>
        <taxon>Pseudomonadota</taxon>
        <taxon>Betaproteobacteria</taxon>
        <taxon>Burkholderiales</taxon>
        <taxon>Burkholderiaceae</taxon>
        <taxon>Paraburkholderia</taxon>
    </lineage>
</organism>
<gene>
    <name evidence="4" type="ORF">BN2476_20113</name>
</gene>
<evidence type="ECO:0008006" key="6">
    <source>
        <dbReference type="Google" id="ProtNLM"/>
    </source>
</evidence>
<evidence type="ECO:0000259" key="2">
    <source>
        <dbReference type="Pfam" id="PF06742"/>
    </source>
</evidence>
<accession>A0A1N7RJJ7</accession>
<comment type="caution">
    <text evidence="4">The sequence shown here is derived from an EMBL/GenBank/DDBJ whole genome shotgun (WGS) entry which is preliminary data.</text>
</comment>
<dbReference type="AlphaFoldDB" id="A0A1N7RJJ7"/>
<proteinExistence type="predicted"/>
<keyword evidence="5" id="KW-1185">Reference proteome</keyword>
<feature type="domain" description="DUF1254" evidence="3">
    <location>
        <begin position="99"/>
        <end position="229"/>
    </location>
</feature>
<feature type="domain" description="DUF1214" evidence="2">
    <location>
        <begin position="370"/>
        <end position="478"/>
    </location>
</feature>
<feature type="signal peptide" evidence="1">
    <location>
        <begin position="1"/>
        <end position="28"/>
    </location>
</feature>
<dbReference type="InterPro" id="IPR010621">
    <property type="entry name" value="DUF1214"/>
</dbReference>
<dbReference type="Proteomes" id="UP000195569">
    <property type="component" value="Unassembled WGS sequence"/>
</dbReference>
<dbReference type="InterPro" id="IPR037049">
    <property type="entry name" value="DUF1214_C_sf"/>
</dbReference>
<evidence type="ECO:0000259" key="3">
    <source>
        <dbReference type="Pfam" id="PF06863"/>
    </source>
</evidence>
<dbReference type="InterPro" id="IPR037050">
    <property type="entry name" value="DUF1254_sf"/>
</dbReference>
<evidence type="ECO:0000313" key="4">
    <source>
        <dbReference type="EMBL" id="SIT35290.1"/>
    </source>
</evidence>
<dbReference type="Pfam" id="PF06863">
    <property type="entry name" value="DUF1254"/>
    <property type="match status" value="1"/>
</dbReference>
<feature type="chain" id="PRO_5013134333" description="Lipoprotein" evidence="1">
    <location>
        <begin position="29"/>
        <end position="495"/>
    </location>
</feature>
<dbReference type="Gene3D" id="2.60.120.600">
    <property type="entry name" value="Domain of unknown function DUF1214, C-terminal domain"/>
    <property type="match status" value="1"/>
</dbReference>
<dbReference type="OrthoDB" id="104565at2"/>
<sequence>MLRTPKTVALALPLGLAALLSAATPSFAGQTSMPSPQASATPAGPDGNTRITEAYARLVARDAYFWSWPLVNMYNRRLAFQHAPEPGLIGGILPVAPLNHLSMAHDYIEPQERDIACPNQDVVYGVAILALDVSPVVIQVPDFGKRFWVYQVGDIRTDSFARMGSMYGTKTGFYLIVGPNWRGSVPKGITRVFRANSETAFVGPRIFQADTREDRQAVQEVILGIDAYPLSDYDGKMKRRDWRALPTFPKRATADNKGEVRWVHPETIFDELPAVLRDAPPLAGEEGRYAQTLAVIAAANKDPALKKAMIDEARKAEEELIDPLLQFRNWGVQLPYNWSTVDNGARFGTDYFTRTAVAKSNILVNAPNETNYFYQDLDASGARLNGSNAYTVTFENGRLPPTRGFWSMTLYDEHHFFSPNVLNRYSLGTKNKGLKYNADGSLTLYVQADSPGAGKEANWLPAPKGQDFSLFLRNYWPGNAAMQGQWSPPAVVRMP</sequence>
<dbReference type="SUPFAM" id="SSF160935">
    <property type="entry name" value="VPA0735-like"/>
    <property type="match status" value="1"/>
</dbReference>
<name>A0A1N7RJJ7_9BURK</name>
<evidence type="ECO:0000313" key="5">
    <source>
        <dbReference type="Proteomes" id="UP000195569"/>
    </source>
</evidence>
<dbReference type="Gene3D" id="2.60.40.1610">
    <property type="entry name" value="Domain of unknown function DUF1254"/>
    <property type="match status" value="1"/>
</dbReference>
<keyword evidence="1" id="KW-0732">Signal</keyword>
<dbReference type="Pfam" id="PF06742">
    <property type="entry name" value="DUF1214"/>
    <property type="match status" value="1"/>
</dbReference>
<reference evidence="4" key="1">
    <citation type="submission" date="2016-12" db="EMBL/GenBank/DDBJ databases">
        <authorList>
            <person name="Moulin L."/>
        </authorList>
    </citation>
    <scope>NUCLEOTIDE SEQUENCE [LARGE SCALE GENOMIC DNA]</scope>
    <source>
        <strain evidence="4">STM 7183</strain>
    </source>
</reference>
<dbReference type="PANTHER" id="PTHR36509:SF2">
    <property type="entry name" value="BLL3101 PROTEIN"/>
    <property type="match status" value="1"/>
</dbReference>
<dbReference type="EMBL" id="CYGY02000002">
    <property type="protein sequence ID" value="SIT35290.1"/>
    <property type="molecule type" value="Genomic_DNA"/>
</dbReference>
<dbReference type="PANTHER" id="PTHR36509">
    <property type="entry name" value="BLL3101 PROTEIN"/>
    <property type="match status" value="1"/>
</dbReference>